<keyword evidence="4 7" id="KW-0812">Transmembrane</keyword>
<organism evidence="8 9">
    <name type="scientific">Coprothermobacter proteolyticus (strain ATCC 35245 / DSM 5265 / OCM 4 / BT)</name>
    <dbReference type="NCBI Taxonomy" id="309798"/>
    <lineage>
        <taxon>Bacteria</taxon>
        <taxon>Pseudomonadati</taxon>
        <taxon>Coprothermobacterota</taxon>
        <taxon>Coprothermobacteria</taxon>
        <taxon>Coprothermobacterales</taxon>
        <taxon>Coprothermobacteraceae</taxon>
        <taxon>Coprothermobacter</taxon>
    </lineage>
</organism>
<dbReference type="Proteomes" id="UP000001732">
    <property type="component" value="Chromosome"/>
</dbReference>
<comment type="subcellular location">
    <subcellularLocation>
        <location evidence="1">Cell membrane</location>
        <topology evidence="1">Multi-pass membrane protein</topology>
    </subcellularLocation>
</comment>
<keyword evidence="3" id="KW-1003">Cell membrane</keyword>
<reference evidence="8 9" key="2">
    <citation type="journal article" date="2014" name="Genome Announc.">
        <title>Complete Genome Sequence of Coprothermobacter proteolyticus DSM 5265.</title>
        <authorList>
            <person name="Alexiev A."/>
            <person name="Coil D.A."/>
            <person name="Badger J.H."/>
            <person name="Enticknap J."/>
            <person name="Ward N."/>
            <person name="Robb F.T."/>
            <person name="Eisen J.A."/>
        </authorList>
    </citation>
    <scope>NUCLEOTIDE SEQUENCE [LARGE SCALE GENOMIC DNA]</scope>
    <source>
        <strain evidence="9">ATCC 35245 / DSM 5265 / OCM 4 / BT</strain>
    </source>
</reference>
<dbReference type="InterPro" id="IPR050601">
    <property type="entry name" value="CPA3_antiporter_subunitC"/>
</dbReference>
<evidence type="ECO:0000256" key="5">
    <source>
        <dbReference type="ARBA" id="ARBA00022989"/>
    </source>
</evidence>
<feature type="transmembrane region" description="Helical" evidence="7">
    <location>
        <begin position="27"/>
        <end position="52"/>
    </location>
</feature>
<evidence type="ECO:0000313" key="8">
    <source>
        <dbReference type="EMBL" id="ACI17018.1"/>
    </source>
</evidence>
<evidence type="ECO:0000256" key="6">
    <source>
        <dbReference type="ARBA" id="ARBA00023136"/>
    </source>
</evidence>
<keyword evidence="9" id="KW-1185">Reference proteome</keyword>
<dbReference type="Pfam" id="PF00420">
    <property type="entry name" value="Oxidored_q2"/>
    <property type="match status" value="1"/>
</dbReference>
<evidence type="ECO:0000256" key="3">
    <source>
        <dbReference type="ARBA" id="ARBA00022475"/>
    </source>
</evidence>
<dbReference type="STRING" id="309798.COPRO5265_0926"/>
<accession>B5Y908</accession>
<dbReference type="KEGG" id="cpo:COPRO5265_0926"/>
<dbReference type="EMBL" id="CP001145">
    <property type="protein sequence ID" value="ACI17018.1"/>
    <property type="molecule type" value="Genomic_DNA"/>
</dbReference>
<evidence type="ECO:0000256" key="4">
    <source>
        <dbReference type="ARBA" id="ARBA00022692"/>
    </source>
</evidence>
<name>B5Y908_COPPD</name>
<sequence length="113" mass="12133">MLAFLLMAGVFLAGLYGILARKNLIKIIISLSVVTSGLNLMIVSLGYWGIGATAPIFLDIEPTLSVADPVPHALTLTSIVIDVAVTAMALSIALWIHKHFGTFDMNKVRRLKG</sequence>
<dbReference type="HOGENOM" id="CLU_082058_2_1_9"/>
<dbReference type="GO" id="GO:0005886">
    <property type="term" value="C:plasma membrane"/>
    <property type="evidence" value="ECO:0007669"/>
    <property type="project" value="UniProtKB-SubCell"/>
</dbReference>
<comment type="similarity">
    <text evidence="2">Belongs to the CPA3 antiporters (TC 2.A.63) subunit C family.</text>
</comment>
<dbReference type="RefSeq" id="WP_012543670.1">
    <property type="nucleotide sequence ID" value="NC_011295.1"/>
</dbReference>
<keyword evidence="6 7" id="KW-0472">Membrane</keyword>
<dbReference type="PANTHER" id="PTHR34583:SF2">
    <property type="entry name" value="ANTIPORTER SUBUNIT MNHC2-RELATED"/>
    <property type="match status" value="1"/>
</dbReference>
<dbReference type="PANTHER" id="PTHR34583">
    <property type="entry name" value="ANTIPORTER SUBUNIT MNHC2-RELATED"/>
    <property type="match status" value="1"/>
</dbReference>
<dbReference type="eggNOG" id="COG1006">
    <property type="taxonomic scope" value="Bacteria"/>
</dbReference>
<reference evidence="9" key="1">
    <citation type="submission" date="2008-08" db="EMBL/GenBank/DDBJ databases">
        <title>The complete genome sequence of Coprothermobacter proteolyticus strain ATCC 5245 / DSM 5265 / BT.</title>
        <authorList>
            <person name="Dodson R.J."/>
            <person name="Durkin A.S."/>
            <person name="Wu M."/>
            <person name="Eisen J."/>
            <person name="Sutton G."/>
        </authorList>
    </citation>
    <scope>NUCLEOTIDE SEQUENCE [LARGE SCALE GENOMIC DNA]</scope>
    <source>
        <strain evidence="9">ATCC 35245 / DSM 5265 / OCM 4 / BT</strain>
    </source>
</reference>
<dbReference type="Gene3D" id="1.10.287.3510">
    <property type="match status" value="1"/>
</dbReference>
<dbReference type="OrthoDB" id="9799219at2"/>
<proteinExistence type="inferred from homology"/>
<evidence type="ECO:0000313" key="9">
    <source>
        <dbReference type="Proteomes" id="UP000001732"/>
    </source>
</evidence>
<protein>
    <submittedName>
        <fullName evidence="8">Na(+)/H(+) antiporter subunit C</fullName>
    </submittedName>
</protein>
<evidence type="ECO:0000256" key="1">
    <source>
        <dbReference type="ARBA" id="ARBA00004651"/>
    </source>
</evidence>
<dbReference type="InterPro" id="IPR039428">
    <property type="entry name" value="NUOK/Mnh_C1-like"/>
</dbReference>
<evidence type="ECO:0000256" key="2">
    <source>
        <dbReference type="ARBA" id="ARBA00010388"/>
    </source>
</evidence>
<dbReference type="AlphaFoldDB" id="B5Y908"/>
<feature type="transmembrane region" description="Helical" evidence="7">
    <location>
        <begin position="73"/>
        <end position="96"/>
    </location>
</feature>
<keyword evidence="5 7" id="KW-1133">Transmembrane helix</keyword>
<gene>
    <name evidence="8" type="ordered locus">COPRO5265_0926</name>
</gene>
<evidence type="ECO:0000256" key="7">
    <source>
        <dbReference type="SAM" id="Phobius"/>
    </source>
</evidence>